<keyword evidence="7 10" id="KW-0028">Amino-acid biosynthesis</keyword>
<dbReference type="GO" id="GO:0140096">
    <property type="term" value="F:catalytic activity, acting on a protein"/>
    <property type="evidence" value="ECO:0007669"/>
    <property type="project" value="UniProtKB-ARBA"/>
</dbReference>
<comment type="function">
    <text evidence="9 10">Required for the first step of histidine biosynthesis. May allow the feedback regulation of ATP phosphoribosyltransferase activity by histidine.</text>
</comment>
<protein>
    <recommendedName>
        <fullName evidence="5 10">ATP phosphoribosyltransferase regulatory subunit</fullName>
    </recommendedName>
</protein>
<dbReference type="OrthoDB" id="9800814at2"/>
<reference evidence="14 15" key="1">
    <citation type="journal article" date="2015" name="Int. J. Syst. Evol. Microbiol.">
        <title>Novibacillus thermophilus gen. nov., sp. nov., a Gram-staining-negative and moderately thermophilic member of the family Thermoactinomycetaceae.</title>
        <authorList>
            <person name="Yang G."/>
            <person name="Chen J."/>
            <person name="Zhou S."/>
        </authorList>
    </citation>
    <scope>NUCLEOTIDE SEQUENCE [LARGE SCALE GENOMIC DNA]</scope>
    <source>
        <strain evidence="14 15">SG-1</strain>
    </source>
</reference>
<dbReference type="InterPro" id="IPR004516">
    <property type="entry name" value="HisRS/HisZ"/>
</dbReference>
<evidence type="ECO:0000256" key="7">
    <source>
        <dbReference type="ARBA" id="ARBA00022605"/>
    </source>
</evidence>
<feature type="compositionally biased region" description="Basic and acidic residues" evidence="12">
    <location>
        <begin position="12"/>
        <end position="22"/>
    </location>
</feature>
<dbReference type="AlphaFoldDB" id="A0A1U9KAG1"/>
<dbReference type="GO" id="GO:0000105">
    <property type="term" value="P:L-histidine biosynthetic process"/>
    <property type="evidence" value="ECO:0007669"/>
    <property type="project" value="UniProtKB-UniRule"/>
</dbReference>
<dbReference type="PROSITE" id="PS50862">
    <property type="entry name" value="AA_TRNA_LIGASE_II"/>
    <property type="match status" value="1"/>
</dbReference>
<keyword evidence="15" id="KW-1185">Reference proteome</keyword>
<dbReference type="GO" id="GO:0006427">
    <property type="term" value="P:histidyl-tRNA aminoacylation"/>
    <property type="evidence" value="ECO:0007669"/>
    <property type="project" value="InterPro"/>
</dbReference>
<dbReference type="InterPro" id="IPR006195">
    <property type="entry name" value="aa-tRNA-synth_II"/>
</dbReference>
<accession>A0A1U9KAG1</accession>
<dbReference type="EMBL" id="CP019699">
    <property type="protein sequence ID" value="AQS57059.1"/>
    <property type="molecule type" value="Genomic_DNA"/>
</dbReference>
<dbReference type="InterPro" id="IPR041715">
    <property type="entry name" value="HisRS-like_core"/>
</dbReference>
<feature type="binding site" evidence="11">
    <location>
        <begin position="287"/>
        <end position="288"/>
    </location>
    <ligand>
        <name>L-histidine</name>
        <dbReference type="ChEBI" id="CHEBI:57595"/>
    </ligand>
</feature>
<dbReference type="GO" id="GO:0016757">
    <property type="term" value="F:glycosyltransferase activity"/>
    <property type="evidence" value="ECO:0007669"/>
    <property type="project" value="UniProtKB-KW"/>
</dbReference>
<dbReference type="Gene3D" id="3.40.50.12590">
    <property type="match status" value="1"/>
</dbReference>
<evidence type="ECO:0000256" key="9">
    <source>
        <dbReference type="ARBA" id="ARBA00025246"/>
    </source>
</evidence>
<comment type="subcellular location">
    <subcellularLocation>
        <location evidence="1 10">Cytoplasm</location>
    </subcellularLocation>
</comment>
<keyword evidence="14" id="KW-0328">Glycosyltransferase</keyword>
<keyword evidence="14" id="KW-0808">Transferase</keyword>
<dbReference type="HAMAP" id="MF_00125">
    <property type="entry name" value="HisZ"/>
    <property type="match status" value="1"/>
</dbReference>
<gene>
    <name evidence="10" type="primary">hisZ</name>
    <name evidence="14" type="ORF">B0W44_16180</name>
</gene>
<dbReference type="Pfam" id="PF13393">
    <property type="entry name" value="tRNA-synt_His"/>
    <property type="match status" value="1"/>
</dbReference>
<evidence type="ECO:0000256" key="5">
    <source>
        <dbReference type="ARBA" id="ARBA00020397"/>
    </source>
</evidence>
<evidence type="ECO:0000313" key="14">
    <source>
        <dbReference type="EMBL" id="AQS57059.1"/>
    </source>
</evidence>
<evidence type="ECO:0000256" key="6">
    <source>
        <dbReference type="ARBA" id="ARBA00022490"/>
    </source>
</evidence>
<dbReference type="GO" id="GO:0005737">
    <property type="term" value="C:cytoplasm"/>
    <property type="evidence" value="ECO:0007669"/>
    <property type="project" value="UniProtKB-SubCell"/>
</dbReference>
<evidence type="ECO:0000256" key="4">
    <source>
        <dbReference type="ARBA" id="ARBA00011496"/>
    </source>
</evidence>
<dbReference type="PANTHER" id="PTHR43707:SF1">
    <property type="entry name" value="HISTIDINE--TRNA LIGASE, MITOCHONDRIAL-RELATED"/>
    <property type="match status" value="1"/>
</dbReference>
<dbReference type="InterPro" id="IPR053846">
    <property type="entry name" value="HisZ-C"/>
</dbReference>
<dbReference type="PIRSF" id="PIRSF001549">
    <property type="entry name" value="His-tRNA_synth"/>
    <property type="match status" value="1"/>
</dbReference>
<evidence type="ECO:0000256" key="12">
    <source>
        <dbReference type="SAM" id="MobiDB-lite"/>
    </source>
</evidence>
<dbReference type="SUPFAM" id="SSF55681">
    <property type="entry name" value="Class II aaRS and biotin synthetases"/>
    <property type="match status" value="1"/>
</dbReference>
<dbReference type="STRING" id="1471761.B0W44_16180"/>
<dbReference type="CDD" id="cd00773">
    <property type="entry name" value="HisRS-like_core"/>
    <property type="match status" value="1"/>
</dbReference>
<dbReference type="RefSeq" id="WP_077720908.1">
    <property type="nucleotide sequence ID" value="NZ_CP019699.1"/>
</dbReference>
<organism evidence="14 15">
    <name type="scientific">Novibacillus thermophilus</name>
    <dbReference type="NCBI Taxonomy" id="1471761"/>
    <lineage>
        <taxon>Bacteria</taxon>
        <taxon>Bacillati</taxon>
        <taxon>Bacillota</taxon>
        <taxon>Bacilli</taxon>
        <taxon>Bacillales</taxon>
        <taxon>Thermoactinomycetaceae</taxon>
        <taxon>Novibacillus</taxon>
    </lineage>
</organism>
<dbReference type="NCBIfam" id="TIGR00443">
    <property type="entry name" value="hisZ_biosyn_reg"/>
    <property type="match status" value="1"/>
</dbReference>
<dbReference type="Proteomes" id="UP000188603">
    <property type="component" value="Chromosome"/>
</dbReference>
<evidence type="ECO:0000256" key="2">
    <source>
        <dbReference type="ARBA" id="ARBA00004667"/>
    </source>
</evidence>
<feature type="binding site" evidence="11">
    <location>
        <position position="138"/>
    </location>
    <ligand>
        <name>L-histidine</name>
        <dbReference type="ChEBI" id="CHEBI:57595"/>
    </ligand>
</feature>
<dbReference type="Gene3D" id="3.30.930.10">
    <property type="entry name" value="Bira Bifunctional Protein, Domain 2"/>
    <property type="match status" value="1"/>
</dbReference>
<evidence type="ECO:0000256" key="3">
    <source>
        <dbReference type="ARBA" id="ARBA00005539"/>
    </source>
</evidence>
<dbReference type="Pfam" id="PF21996">
    <property type="entry name" value="HisZ-like"/>
    <property type="match status" value="1"/>
</dbReference>
<evidence type="ECO:0000259" key="13">
    <source>
        <dbReference type="PROSITE" id="PS50862"/>
    </source>
</evidence>
<evidence type="ECO:0000256" key="10">
    <source>
        <dbReference type="HAMAP-Rule" id="MF_00125"/>
    </source>
</evidence>
<dbReference type="KEGG" id="ntr:B0W44_16180"/>
<dbReference type="NCBIfam" id="NF008941">
    <property type="entry name" value="PRK12292.2-4"/>
    <property type="match status" value="1"/>
</dbReference>
<dbReference type="InterPro" id="IPR045864">
    <property type="entry name" value="aa-tRNA-synth_II/BPL/LPL"/>
</dbReference>
<dbReference type="PANTHER" id="PTHR43707">
    <property type="entry name" value="HISTIDYL-TRNA SYNTHETASE"/>
    <property type="match status" value="1"/>
</dbReference>
<keyword evidence="8 10" id="KW-0368">Histidine biosynthesis</keyword>
<evidence type="ECO:0000313" key="15">
    <source>
        <dbReference type="Proteomes" id="UP000188603"/>
    </source>
</evidence>
<keyword evidence="6 10" id="KW-0963">Cytoplasm</keyword>
<evidence type="ECO:0000256" key="1">
    <source>
        <dbReference type="ARBA" id="ARBA00004496"/>
    </source>
</evidence>
<dbReference type="GO" id="GO:0004821">
    <property type="term" value="F:histidine-tRNA ligase activity"/>
    <property type="evidence" value="ECO:0007669"/>
    <property type="project" value="InterPro"/>
</dbReference>
<dbReference type="UniPathway" id="UPA00031">
    <property type="reaction ID" value="UER00006"/>
</dbReference>
<sequence>MRRLSHTSHPGHAADEPRGFEKPVGMRDYLPEAVRKLRLIEERVGRLFGLWGYDEVMTPTLEYDETVGGASSTLNHKQFKLLDKHGNTLVLRPDMTTPIARVVASVLRHEPLPLRLSYCAHIFRAQENEAGRSAEFKQMGVELIGDASPDGDAEMLALAIESLKVCSVEPFQLAIGHVGFLNAFLRHCIGDDKAIEQLKSYLNDYDYVGYREAVAQLSLGGDAKRRLNELLAWRGGKALLQERMAEAASVEEREALDHLRKVWEALDVYGVTPFVTLDLSMIGKMNYYTGIYFEGYAEDHGFPLLSGGRYDALLARFGRSAAAVGFQLKVDRVLDVSPLTEDQKEHVLIVYDPSERFEALRSARKWRQKGRRVTMQVGSELEKADVEKLSERYDEVVCVEGGSGGDG</sequence>
<feature type="binding site" evidence="11">
    <location>
        <begin position="94"/>
        <end position="96"/>
    </location>
    <ligand>
        <name>L-histidine</name>
        <dbReference type="ChEBI" id="CHEBI:57595"/>
    </ligand>
</feature>
<feature type="binding site" evidence="11">
    <location>
        <position position="142"/>
    </location>
    <ligand>
        <name>L-histidine</name>
        <dbReference type="ChEBI" id="CHEBI:57595"/>
    </ligand>
</feature>
<feature type="region of interest" description="Disordered" evidence="12">
    <location>
        <begin position="1"/>
        <end position="22"/>
    </location>
</feature>
<feature type="domain" description="Aminoacyl-transfer RNA synthetases class-II family profile" evidence="13">
    <location>
        <begin position="38"/>
        <end position="334"/>
    </location>
</feature>
<name>A0A1U9KAG1_9BACL</name>
<evidence type="ECO:0000256" key="11">
    <source>
        <dbReference type="PIRSR" id="PIRSR001549-1"/>
    </source>
</evidence>
<proteinExistence type="inferred from homology"/>
<feature type="binding site" evidence="11">
    <location>
        <position position="124"/>
    </location>
    <ligand>
        <name>L-histidine</name>
        <dbReference type="ChEBI" id="CHEBI:57595"/>
    </ligand>
</feature>
<comment type="subunit">
    <text evidence="4 10">Heteromultimer composed of HisG and HisZ subunits.</text>
</comment>
<comment type="pathway">
    <text evidence="2 10">Amino-acid biosynthesis; L-histidine biosynthesis; L-histidine from 5-phospho-alpha-D-ribose 1-diphosphate: step 1/9.</text>
</comment>
<dbReference type="InterPro" id="IPR004517">
    <property type="entry name" value="HisZ"/>
</dbReference>
<comment type="similarity">
    <text evidence="3 10">Belongs to the class-II aminoacyl-tRNA synthetase family. HisZ subfamily.</text>
</comment>
<comment type="miscellaneous">
    <text evidence="10">This function is generally fulfilled by the C-terminal part of HisG, which is missing in some bacteria such as this one.</text>
</comment>
<evidence type="ECO:0000256" key="8">
    <source>
        <dbReference type="ARBA" id="ARBA00023102"/>
    </source>
</evidence>